<dbReference type="InterPro" id="IPR007287">
    <property type="entry name" value="Sof1"/>
</dbReference>
<dbReference type="Pfam" id="PF04158">
    <property type="entry name" value="Sof1"/>
    <property type="match status" value="1"/>
</dbReference>
<evidence type="ECO:0000256" key="5">
    <source>
        <dbReference type="ARBA" id="ARBA00022737"/>
    </source>
</evidence>
<evidence type="ECO:0000313" key="12">
    <source>
        <dbReference type="EMBL" id="KAK3087429.1"/>
    </source>
</evidence>
<feature type="domain" description="Sof1-like protein" evidence="11">
    <location>
        <begin position="367"/>
        <end position="453"/>
    </location>
</feature>
<feature type="region of interest" description="Disordered" evidence="10">
    <location>
        <begin position="427"/>
        <end position="458"/>
    </location>
</feature>
<evidence type="ECO:0000256" key="8">
    <source>
        <dbReference type="ARBA" id="ARBA00032239"/>
    </source>
</evidence>
<dbReference type="GO" id="GO:0032040">
    <property type="term" value="C:small-subunit processome"/>
    <property type="evidence" value="ECO:0007669"/>
    <property type="project" value="TreeGrafter"/>
</dbReference>
<dbReference type="InterPro" id="IPR036322">
    <property type="entry name" value="WD40_repeat_dom_sf"/>
</dbReference>
<evidence type="ECO:0000256" key="1">
    <source>
        <dbReference type="ARBA" id="ARBA00004604"/>
    </source>
</evidence>
<feature type="repeat" description="WD" evidence="9">
    <location>
        <begin position="334"/>
        <end position="375"/>
    </location>
</feature>
<evidence type="ECO:0000256" key="2">
    <source>
        <dbReference type="ARBA" id="ARBA00005649"/>
    </source>
</evidence>
<dbReference type="InterPro" id="IPR051733">
    <property type="entry name" value="WD_repeat_DCAF13/WDSOF1"/>
</dbReference>
<dbReference type="InterPro" id="IPR001680">
    <property type="entry name" value="WD40_rpt"/>
</dbReference>
<accession>A0AA88XN97</accession>
<dbReference type="SMART" id="SM00320">
    <property type="entry name" value="WD40"/>
    <property type="match status" value="6"/>
</dbReference>
<dbReference type="SUPFAM" id="SSF50978">
    <property type="entry name" value="WD40 repeat-like"/>
    <property type="match status" value="1"/>
</dbReference>
<proteinExistence type="inferred from homology"/>
<dbReference type="Pfam" id="PF00400">
    <property type="entry name" value="WD40"/>
    <property type="match status" value="4"/>
</dbReference>
<keyword evidence="5" id="KW-0677">Repeat</keyword>
<dbReference type="AlphaFoldDB" id="A0AA88XN97"/>
<reference evidence="12" key="1">
    <citation type="submission" date="2019-08" db="EMBL/GenBank/DDBJ databases">
        <title>The improved chromosome-level genome for the pearl oyster Pinctada fucata martensii using PacBio sequencing and Hi-C.</title>
        <authorList>
            <person name="Zheng Z."/>
        </authorList>
    </citation>
    <scope>NUCLEOTIDE SEQUENCE</scope>
    <source>
        <strain evidence="12">ZZ-2019</strain>
        <tissue evidence="12">Adductor muscle</tissue>
    </source>
</reference>
<evidence type="ECO:0000313" key="13">
    <source>
        <dbReference type="Proteomes" id="UP001186944"/>
    </source>
</evidence>
<name>A0AA88XN97_PINIB</name>
<dbReference type="PROSITE" id="PS50082">
    <property type="entry name" value="WD_REPEATS_2"/>
    <property type="match status" value="4"/>
</dbReference>
<feature type="repeat" description="WD" evidence="9">
    <location>
        <begin position="119"/>
        <end position="160"/>
    </location>
</feature>
<keyword evidence="4 9" id="KW-0853">WD repeat</keyword>
<protein>
    <recommendedName>
        <fullName evidence="3">DDB1- and CUL4-associated factor 13</fullName>
    </recommendedName>
    <alternativeName>
        <fullName evidence="8">WD repeat and SOF domain-containing protein 1</fullName>
    </alternativeName>
</protein>
<gene>
    <name evidence="12" type="ORF">FSP39_005840</name>
</gene>
<evidence type="ECO:0000256" key="9">
    <source>
        <dbReference type="PROSITE-ProRule" id="PRU00221"/>
    </source>
</evidence>
<evidence type="ECO:0000256" key="6">
    <source>
        <dbReference type="ARBA" id="ARBA00023242"/>
    </source>
</evidence>
<dbReference type="PANTHER" id="PTHR22851">
    <property type="entry name" value="U3 SMALL NUCLEOLAR RNA U3 SNORNA ASSOCIATED PROTEIN"/>
    <property type="match status" value="1"/>
</dbReference>
<dbReference type="CDD" id="cd00200">
    <property type="entry name" value="WD40"/>
    <property type="match status" value="1"/>
</dbReference>
<dbReference type="InterPro" id="IPR019775">
    <property type="entry name" value="WD40_repeat_CS"/>
</dbReference>
<evidence type="ECO:0000256" key="4">
    <source>
        <dbReference type="ARBA" id="ARBA00022574"/>
    </source>
</evidence>
<keyword evidence="7" id="KW-0687">Ribonucleoprotein</keyword>
<feature type="repeat" description="WD" evidence="9">
    <location>
        <begin position="76"/>
        <end position="118"/>
    </location>
</feature>
<evidence type="ECO:0000259" key="11">
    <source>
        <dbReference type="Pfam" id="PF04158"/>
    </source>
</evidence>
<evidence type="ECO:0000256" key="7">
    <source>
        <dbReference type="ARBA" id="ARBA00023274"/>
    </source>
</evidence>
<dbReference type="EMBL" id="VSWD01000011">
    <property type="protein sequence ID" value="KAK3087429.1"/>
    <property type="molecule type" value="Genomic_DNA"/>
</dbReference>
<sequence>MLWHSTPTIPVQIRVHHRPPQRKEGRVLRDYDPPIDQIPRNYDPSLHPFEAPREYVRALNATKLERVFAKPFLGALDGHKDGVNCLCKDPTRLSSLISASYDGEVRIWNLSQRTCVKTLQAHDGLVQGLCCHPKGNKFFTCGSDQVIKQWRYTMEEEMPDEPVSTILGKTVVQCIDHHWSDDVYATCGDQVDIWNEARTEPIRSFKWNVDGVHHIKFNPVEKHLIGGCASDRSIILYDIRGSSPLRKVILKLKSNAIAWNPMEAYVFTAANEDYNLYSFDMRNLSLPINVHMDHTSAVMDVDYSPTGKEFVTACYDKSLRIFPTDKGHSREIYHTKRMQRVRIVKWSLDNRYILSGSDEMNIRIWKARASEKLGTLSIREKTSFNYGEKLKEKFQHHPEIKRISRHRHVPKHIYTASAELRQIRMSKRRKEANRRAHSKPGAVPHVPARKKQIVREVE</sequence>
<dbReference type="Gene3D" id="2.130.10.10">
    <property type="entry name" value="YVTN repeat-like/Quinoprotein amine dehydrogenase"/>
    <property type="match status" value="2"/>
</dbReference>
<dbReference type="PROSITE" id="PS00678">
    <property type="entry name" value="WD_REPEATS_1"/>
    <property type="match status" value="1"/>
</dbReference>
<dbReference type="FunFam" id="2.130.10.10:FF:000132">
    <property type="entry name" value="DDB1- and CUL4-associated factor 13"/>
    <property type="match status" value="1"/>
</dbReference>
<comment type="subcellular location">
    <subcellularLocation>
        <location evidence="1">Nucleus</location>
        <location evidence="1">Nucleolus</location>
    </subcellularLocation>
</comment>
<dbReference type="Proteomes" id="UP001186944">
    <property type="component" value="Unassembled WGS sequence"/>
</dbReference>
<organism evidence="12 13">
    <name type="scientific">Pinctada imbricata</name>
    <name type="common">Atlantic pearl-oyster</name>
    <name type="synonym">Pinctada martensii</name>
    <dbReference type="NCBI Taxonomy" id="66713"/>
    <lineage>
        <taxon>Eukaryota</taxon>
        <taxon>Metazoa</taxon>
        <taxon>Spiralia</taxon>
        <taxon>Lophotrochozoa</taxon>
        <taxon>Mollusca</taxon>
        <taxon>Bivalvia</taxon>
        <taxon>Autobranchia</taxon>
        <taxon>Pteriomorphia</taxon>
        <taxon>Pterioida</taxon>
        <taxon>Pterioidea</taxon>
        <taxon>Pteriidae</taxon>
        <taxon>Pinctada</taxon>
    </lineage>
</organism>
<keyword evidence="13" id="KW-1185">Reference proteome</keyword>
<comment type="similarity">
    <text evidence="2">Belongs to the WD repeat DCAF13/WDSOF1 family.</text>
</comment>
<evidence type="ECO:0000256" key="10">
    <source>
        <dbReference type="SAM" id="MobiDB-lite"/>
    </source>
</evidence>
<dbReference type="GO" id="GO:0000462">
    <property type="term" value="P:maturation of SSU-rRNA from tricistronic rRNA transcript (SSU-rRNA, 5.8S rRNA, LSU-rRNA)"/>
    <property type="evidence" value="ECO:0007669"/>
    <property type="project" value="TreeGrafter"/>
</dbReference>
<feature type="compositionally biased region" description="Basic residues" evidence="10">
    <location>
        <begin position="427"/>
        <end position="438"/>
    </location>
</feature>
<comment type="caution">
    <text evidence="12">The sequence shown here is derived from an EMBL/GenBank/DDBJ whole genome shotgun (WGS) entry which is preliminary data.</text>
</comment>
<feature type="repeat" description="WD" evidence="9">
    <location>
        <begin position="291"/>
        <end position="332"/>
    </location>
</feature>
<dbReference type="PROSITE" id="PS50294">
    <property type="entry name" value="WD_REPEATS_REGION"/>
    <property type="match status" value="1"/>
</dbReference>
<dbReference type="PANTHER" id="PTHR22851:SF0">
    <property type="entry name" value="DDB1- AND CUL4-ASSOCIATED FACTOR 13"/>
    <property type="match status" value="1"/>
</dbReference>
<dbReference type="InterPro" id="IPR015943">
    <property type="entry name" value="WD40/YVTN_repeat-like_dom_sf"/>
</dbReference>
<evidence type="ECO:0000256" key="3">
    <source>
        <dbReference type="ARBA" id="ARBA00021762"/>
    </source>
</evidence>
<keyword evidence="6" id="KW-0539">Nucleus</keyword>